<dbReference type="Proteomes" id="UP001595453">
    <property type="component" value="Unassembled WGS sequence"/>
</dbReference>
<feature type="transmembrane region" description="Helical" evidence="7">
    <location>
        <begin position="341"/>
        <end position="372"/>
    </location>
</feature>
<dbReference type="EMBL" id="JBHRSD010000039">
    <property type="protein sequence ID" value="MFC3034331.1"/>
    <property type="molecule type" value="Genomic_DNA"/>
</dbReference>
<feature type="transmembrane region" description="Helical" evidence="7">
    <location>
        <begin position="189"/>
        <end position="206"/>
    </location>
</feature>
<keyword evidence="6 7" id="KW-0472">Membrane</keyword>
<keyword evidence="3" id="KW-1003">Cell membrane</keyword>
<protein>
    <submittedName>
        <fullName evidence="8">Chromate efflux transporter</fullName>
    </submittedName>
</protein>
<evidence type="ECO:0000313" key="9">
    <source>
        <dbReference type="Proteomes" id="UP001595453"/>
    </source>
</evidence>
<keyword evidence="9" id="KW-1185">Reference proteome</keyword>
<dbReference type="InterPro" id="IPR003370">
    <property type="entry name" value="Chromate_transpt"/>
</dbReference>
<evidence type="ECO:0000256" key="7">
    <source>
        <dbReference type="SAM" id="Phobius"/>
    </source>
</evidence>
<evidence type="ECO:0000256" key="2">
    <source>
        <dbReference type="ARBA" id="ARBA00005262"/>
    </source>
</evidence>
<gene>
    <name evidence="8" type="primary">chrA</name>
    <name evidence="8" type="ORF">ACFOEE_17635</name>
</gene>
<dbReference type="PANTHER" id="PTHR33567">
    <property type="entry name" value="CHROMATE ION TRANSPORTER (EUROFUNG)"/>
    <property type="match status" value="1"/>
</dbReference>
<reference evidence="9" key="1">
    <citation type="journal article" date="2019" name="Int. J. Syst. Evol. Microbiol.">
        <title>The Global Catalogue of Microorganisms (GCM) 10K type strain sequencing project: providing services to taxonomists for standard genome sequencing and annotation.</title>
        <authorList>
            <consortium name="The Broad Institute Genomics Platform"/>
            <consortium name="The Broad Institute Genome Sequencing Center for Infectious Disease"/>
            <person name="Wu L."/>
            <person name="Ma J."/>
        </authorList>
    </citation>
    <scope>NUCLEOTIDE SEQUENCE [LARGE SCALE GENOMIC DNA]</scope>
    <source>
        <strain evidence="9">KCTC 42730</strain>
    </source>
</reference>
<dbReference type="Pfam" id="PF02417">
    <property type="entry name" value="Chromate_transp"/>
    <property type="match status" value="2"/>
</dbReference>
<feature type="transmembrane region" description="Helical" evidence="7">
    <location>
        <begin position="139"/>
        <end position="169"/>
    </location>
</feature>
<feature type="transmembrane region" description="Helical" evidence="7">
    <location>
        <begin position="107"/>
        <end position="127"/>
    </location>
</feature>
<proteinExistence type="inferred from homology"/>
<comment type="caution">
    <text evidence="8">The sequence shown here is derived from an EMBL/GenBank/DDBJ whole genome shotgun (WGS) entry which is preliminary data.</text>
</comment>
<evidence type="ECO:0000256" key="5">
    <source>
        <dbReference type="ARBA" id="ARBA00022989"/>
    </source>
</evidence>
<feature type="transmembrane region" description="Helical" evidence="7">
    <location>
        <begin position="275"/>
        <end position="297"/>
    </location>
</feature>
<dbReference type="NCBIfam" id="TIGR00937">
    <property type="entry name" value="2A51"/>
    <property type="match status" value="1"/>
</dbReference>
<organism evidence="8 9">
    <name type="scientific">Pseudoalteromonas fenneropenaei</name>
    <dbReference type="NCBI Taxonomy" id="1737459"/>
    <lineage>
        <taxon>Bacteria</taxon>
        <taxon>Pseudomonadati</taxon>
        <taxon>Pseudomonadota</taxon>
        <taxon>Gammaproteobacteria</taxon>
        <taxon>Alteromonadales</taxon>
        <taxon>Pseudoalteromonadaceae</taxon>
        <taxon>Pseudoalteromonas</taxon>
    </lineage>
</organism>
<keyword evidence="4 7" id="KW-0812">Transmembrane</keyword>
<feature type="transmembrane region" description="Helical" evidence="7">
    <location>
        <begin position="72"/>
        <end position="95"/>
    </location>
</feature>
<evidence type="ECO:0000256" key="3">
    <source>
        <dbReference type="ARBA" id="ARBA00022475"/>
    </source>
</evidence>
<evidence type="ECO:0000256" key="1">
    <source>
        <dbReference type="ARBA" id="ARBA00004651"/>
    </source>
</evidence>
<comment type="subcellular location">
    <subcellularLocation>
        <location evidence="1">Cell membrane</location>
        <topology evidence="1">Multi-pass membrane protein</topology>
    </subcellularLocation>
</comment>
<accession>A0ABV7CPI2</accession>
<sequence length="374" mass="39788">MLITIFYQFFLLGWTSFGGPAAHLGYFQRHFVSHLGWLSAERYAHLISLSQILPGPGSSQVGFAIGMEKAGWLGGLAAFIGFTLPSFLIMVLLAFATNTLGQQTMGIVAGLKLFAVVIVADAIISMARSFCKTLTARLIAAFAAIAFMLLPSFAGQLLILIAVTTFGAVVPQTSLPNDSQKAPLSTLPWQPLALFIGLFVLSLTLWQDSLFGQIYQAGALVFGGGHVVLPLLQASVPTLPDSEFLTAYAAAQAVPGPMFTIASYLGALAEGTPSLGGAFLATIAIFLPGLLLMGSFIGHWQALLTRPRFASISVCLNAAVVGLLTAAWLDPIIPAAISSYWHWLVVLLGYMVLVRFKPPIWTLLLAFAIVGLMS</sequence>
<dbReference type="RefSeq" id="WP_377127420.1">
    <property type="nucleotide sequence ID" value="NZ_JBHRSD010000039.1"/>
</dbReference>
<name>A0ABV7CPI2_9GAMM</name>
<dbReference type="InterPro" id="IPR014047">
    <property type="entry name" value="Chr_Tranpt_l_chain"/>
</dbReference>
<keyword evidence="5 7" id="KW-1133">Transmembrane helix</keyword>
<feature type="transmembrane region" description="Helical" evidence="7">
    <location>
        <begin position="218"/>
        <end position="236"/>
    </location>
</feature>
<evidence type="ECO:0000313" key="8">
    <source>
        <dbReference type="EMBL" id="MFC3034331.1"/>
    </source>
</evidence>
<dbReference type="PIRSF" id="PIRSF004810">
    <property type="entry name" value="ChrA"/>
    <property type="match status" value="1"/>
</dbReference>
<evidence type="ECO:0000256" key="6">
    <source>
        <dbReference type="ARBA" id="ARBA00023136"/>
    </source>
</evidence>
<dbReference type="PANTHER" id="PTHR33567:SF3">
    <property type="entry name" value="CHROMATE ION TRANSPORTER (EUROFUNG)"/>
    <property type="match status" value="1"/>
</dbReference>
<evidence type="ECO:0000256" key="4">
    <source>
        <dbReference type="ARBA" id="ARBA00022692"/>
    </source>
</evidence>
<comment type="similarity">
    <text evidence="2">Belongs to the chromate ion transporter (CHR) (TC 2.A.51) family.</text>
</comment>
<feature type="transmembrane region" description="Helical" evidence="7">
    <location>
        <begin position="309"/>
        <end position="329"/>
    </location>
</feature>